<evidence type="ECO:0000313" key="1">
    <source>
        <dbReference type="EMBL" id="KAH1097120.1"/>
    </source>
</evidence>
<evidence type="ECO:0008006" key="3">
    <source>
        <dbReference type="Google" id="ProtNLM"/>
    </source>
</evidence>
<dbReference type="OrthoDB" id="998732at2759"/>
<accession>A0A9D3VTG1</accession>
<dbReference type="Proteomes" id="UP000828251">
    <property type="component" value="Unassembled WGS sequence"/>
</dbReference>
<dbReference type="AlphaFoldDB" id="A0A9D3VTG1"/>
<dbReference type="PANTHER" id="PTHR31286">
    <property type="entry name" value="GLYCINE-RICH CELL WALL STRUCTURAL PROTEIN 1.8-LIKE"/>
    <property type="match status" value="1"/>
</dbReference>
<reference evidence="1 2" key="1">
    <citation type="journal article" date="2021" name="Plant Biotechnol. J.">
        <title>Multi-omics assisted identification of the key and species-specific regulatory components of drought-tolerant mechanisms in Gossypium stocksii.</title>
        <authorList>
            <person name="Yu D."/>
            <person name="Ke L."/>
            <person name="Zhang D."/>
            <person name="Wu Y."/>
            <person name="Sun Y."/>
            <person name="Mei J."/>
            <person name="Sun J."/>
            <person name="Sun Y."/>
        </authorList>
    </citation>
    <scope>NUCLEOTIDE SEQUENCE [LARGE SCALE GENOMIC DNA]</scope>
    <source>
        <strain evidence="2">cv. E1</strain>
        <tissue evidence="1">Leaf</tissue>
    </source>
</reference>
<evidence type="ECO:0000313" key="2">
    <source>
        <dbReference type="Proteomes" id="UP000828251"/>
    </source>
</evidence>
<proteinExistence type="predicted"/>
<dbReference type="InterPro" id="IPR040256">
    <property type="entry name" value="At4g02000-like"/>
</dbReference>
<protein>
    <recommendedName>
        <fullName evidence="3">Zinc knuckle CX2CX4HX4C domain-containing protein</fullName>
    </recommendedName>
</protein>
<organism evidence="1 2">
    <name type="scientific">Gossypium stocksii</name>
    <dbReference type="NCBI Taxonomy" id="47602"/>
    <lineage>
        <taxon>Eukaryota</taxon>
        <taxon>Viridiplantae</taxon>
        <taxon>Streptophyta</taxon>
        <taxon>Embryophyta</taxon>
        <taxon>Tracheophyta</taxon>
        <taxon>Spermatophyta</taxon>
        <taxon>Magnoliopsida</taxon>
        <taxon>eudicotyledons</taxon>
        <taxon>Gunneridae</taxon>
        <taxon>Pentapetalae</taxon>
        <taxon>rosids</taxon>
        <taxon>malvids</taxon>
        <taxon>Malvales</taxon>
        <taxon>Malvaceae</taxon>
        <taxon>Malvoideae</taxon>
        <taxon>Gossypium</taxon>
    </lineage>
</organism>
<dbReference type="PANTHER" id="PTHR31286:SF99">
    <property type="entry name" value="DUF4283 DOMAIN-CONTAINING PROTEIN"/>
    <property type="match status" value="1"/>
</dbReference>
<dbReference type="EMBL" id="JAIQCV010000005">
    <property type="protein sequence ID" value="KAH1097120.1"/>
    <property type="molecule type" value="Genomic_DNA"/>
</dbReference>
<name>A0A9D3VTG1_9ROSI</name>
<sequence>MVGPVVILDVYMDCARRGRFVRLAVYVDLRKPLVSKVQINAHLQRVEYKALPNIYFQCGMYRHAVDVCPGIATAS</sequence>
<comment type="caution">
    <text evidence="1">The sequence shown here is derived from an EMBL/GenBank/DDBJ whole genome shotgun (WGS) entry which is preliminary data.</text>
</comment>
<gene>
    <name evidence="1" type="ORF">J1N35_014041</name>
</gene>
<keyword evidence="2" id="KW-1185">Reference proteome</keyword>